<evidence type="ECO:0000313" key="6">
    <source>
        <dbReference type="Proteomes" id="UP000002019"/>
    </source>
</evidence>
<dbReference type="CDD" id="cd10913">
    <property type="entry name" value="Peptidase_C25_N_gingipain"/>
    <property type="match status" value="1"/>
</dbReference>
<feature type="domain" description="Gingipain" evidence="2">
    <location>
        <begin position="235"/>
        <end position="563"/>
    </location>
</feature>
<gene>
    <name evidence="5" type="ordered locus">CLOAM0985</name>
</gene>
<dbReference type="Pfam" id="PF08126">
    <property type="entry name" value="Propeptide_C25"/>
    <property type="match status" value="1"/>
</dbReference>
<dbReference type="GO" id="GO:0005576">
    <property type="term" value="C:extracellular region"/>
    <property type="evidence" value="ECO:0007669"/>
    <property type="project" value="UniProtKB-SubCell"/>
</dbReference>
<dbReference type="GO" id="GO:0006508">
    <property type="term" value="P:proteolysis"/>
    <property type="evidence" value="ECO:0007669"/>
    <property type="project" value="InterPro"/>
</dbReference>
<dbReference type="Gene3D" id="3.40.50.1460">
    <property type="match status" value="1"/>
</dbReference>
<dbReference type="Gene3D" id="3.40.50.10390">
    <property type="entry name" value="Gingipain r, domain 1"/>
    <property type="match status" value="1"/>
</dbReference>
<dbReference type="RefSeq" id="WP_015424715.1">
    <property type="nucleotide sequence ID" value="NC_020449.1"/>
</dbReference>
<evidence type="ECO:0000256" key="1">
    <source>
        <dbReference type="ARBA" id="ARBA00022729"/>
    </source>
</evidence>
<keyword evidence="6" id="KW-1185">Reference proteome</keyword>
<feature type="domain" description="FlgD/Vpr Ig-like" evidence="4">
    <location>
        <begin position="1160"/>
        <end position="1216"/>
    </location>
</feature>
<name>B0VHP2_CLOAI</name>
<keyword evidence="5" id="KW-0378">Hydrolase</keyword>
<dbReference type="Pfam" id="PF13860">
    <property type="entry name" value="FlgD_ig"/>
    <property type="match status" value="1"/>
</dbReference>
<reference evidence="5 6" key="1">
    <citation type="journal article" date="2008" name="J. Bacteriol.">
        <title>'Candidatus Cloacamonas acidaminovorans': genome sequence reconstruction provides a first glimpse of a new bacterial division.</title>
        <authorList>
            <person name="Pelletier E."/>
            <person name="Kreimeyer A."/>
            <person name="Bocs S."/>
            <person name="Rouy Z."/>
            <person name="Gyapay G."/>
            <person name="Chouari R."/>
            <person name="Riviere D."/>
            <person name="Ganesan A."/>
            <person name="Daegelen P."/>
            <person name="Sghir A."/>
            <person name="Cohen G.N."/>
            <person name="Medigue C."/>
            <person name="Weissenbach J."/>
            <person name="Le Paslier D."/>
        </authorList>
    </citation>
    <scope>NUCLEOTIDE SEQUENCE [LARGE SCALE GENOMIC DNA]</scope>
    <source>
        <strain evidence="6">Evry</strain>
    </source>
</reference>
<dbReference type="AlphaFoldDB" id="B0VHP2"/>
<dbReference type="Gene3D" id="2.60.40.10">
    <property type="entry name" value="Immunoglobulins"/>
    <property type="match status" value="2"/>
</dbReference>
<dbReference type="Proteomes" id="UP000002019">
    <property type="component" value="Chromosome"/>
</dbReference>
<dbReference type="Pfam" id="PF01364">
    <property type="entry name" value="Peptidase_C25"/>
    <property type="match status" value="1"/>
</dbReference>
<protein>
    <submittedName>
        <fullName evidence="5">Gingipain R</fullName>
        <ecNumber evidence="5">3.4.22.37</ecNumber>
    </submittedName>
</protein>
<dbReference type="KEGG" id="caci:CLOAM0985"/>
<dbReference type="Gene3D" id="2.60.40.4070">
    <property type="match status" value="1"/>
</dbReference>
<dbReference type="EMBL" id="CU466930">
    <property type="protein sequence ID" value="CAO80857.1"/>
    <property type="molecule type" value="Genomic_DNA"/>
</dbReference>
<dbReference type="EC" id="3.4.22.37" evidence="5"/>
<dbReference type="InterPro" id="IPR039392">
    <property type="entry name" value="Gingipain_N"/>
</dbReference>
<dbReference type="InterPro" id="IPR012600">
    <property type="entry name" value="Propeptide_C25"/>
</dbReference>
<dbReference type="GO" id="GO:0046872">
    <property type="term" value="F:metal ion binding"/>
    <property type="evidence" value="ECO:0007669"/>
    <property type="project" value="UniProtKB-KW"/>
</dbReference>
<dbReference type="InterPro" id="IPR026444">
    <property type="entry name" value="Secre_tail"/>
</dbReference>
<keyword evidence="1" id="KW-0732">Signal</keyword>
<evidence type="ECO:0000259" key="4">
    <source>
        <dbReference type="Pfam" id="PF13860"/>
    </source>
</evidence>
<accession>B0VHP2</accession>
<dbReference type="InterPro" id="IPR029031">
    <property type="entry name" value="Gingipain_N_sf"/>
</dbReference>
<dbReference type="InterPro" id="IPR001769">
    <property type="entry name" value="Gingipain"/>
</dbReference>
<dbReference type="InterPro" id="IPR029030">
    <property type="entry name" value="Caspase-like_dom_sf"/>
</dbReference>
<dbReference type="OrthoDB" id="5294031at2"/>
<dbReference type="eggNOG" id="COG1361">
    <property type="taxonomic scope" value="Bacteria"/>
</dbReference>
<dbReference type="Gene3D" id="2.60.40.3800">
    <property type="match status" value="1"/>
</dbReference>
<dbReference type="GO" id="GO:0004197">
    <property type="term" value="F:cysteine-type endopeptidase activity"/>
    <property type="evidence" value="ECO:0007669"/>
    <property type="project" value="InterPro"/>
</dbReference>
<dbReference type="SUPFAM" id="SSF52129">
    <property type="entry name" value="Caspase-like"/>
    <property type="match status" value="1"/>
</dbReference>
<dbReference type="InterPro" id="IPR013783">
    <property type="entry name" value="Ig-like_fold"/>
</dbReference>
<dbReference type="STRING" id="459349.CLOAM0985"/>
<dbReference type="InterPro" id="IPR025965">
    <property type="entry name" value="FlgD/Vpr_Ig-like"/>
</dbReference>
<evidence type="ECO:0000259" key="3">
    <source>
        <dbReference type="Pfam" id="PF08126"/>
    </source>
</evidence>
<proteinExistence type="predicted"/>
<dbReference type="InterPro" id="IPR038490">
    <property type="entry name" value="Gingipain_propep_sf"/>
</dbReference>
<evidence type="ECO:0000259" key="2">
    <source>
        <dbReference type="Pfam" id="PF01364"/>
    </source>
</evidence>
<dbReference type="HOGENOM" id="CLU_267940_0_0_0"/>
<sequence>MKKTLFFVILLLSFIGLTAEQIVVSQYPDDIRLTNSNPNNMELEFTLGSFYREPVNIDGEQWFHLFLKKEGLTLEAGMPQVPVLARSLIIPATAKMHLNITNSEYVELTLPVAPSKGNLTRDIDPATIPYTFADFYQSGESYPAEIAYLTEPFILRDYRGITVRFQPFIYYPATQTLRVYTKLNISVYTQGTDLTNALLSPKTSYSRYFESTYQNMFLNFSAAKYPSLDEEGRILVIKHSMFDATIQPWVDWKRQLGFTVDVVDVTTAGSTAANIKTYIQNQYNLNDGLMFVQLVGDAPQIPTLTYSGGGSDPSYALLAGNDNYYDIFVGRFSAQTVAELETQVTRSIYYERDIAPGATWLEKAIGIASAEGGGGQGDMGESDIAHMNNIRTDLLNYGYTTVDQIYDPGATAAQVTTSVNQGRGFINYVGHGADTYWVTTNFNNNNANALTNDYMLPFIVSVACVNGNFVSQTCFAEAWMRSVNETTNAPAGAIAFWGSTINQSWAPPMRAQDEVTDLLVGNFKHRIGSLLFNGAHKMLEVYGSQGLDDARTWTIFGDASLMVRTKNPQVITATYNPVLFLGMSSFAVQTIPGGRITLTNNGIIYGKGIADATGNCVINLDIIPDLPMDMTLTIIAFDYQTYIQTIQVLPSSGPYLVVEETTFSDVNDNIFTTGETVFLDMNLSNIGSETATSVSVTLSTNDSYVTLLNPTLTIGDIANGTVSSAGTFQIQLSNSIPDEHTVNLHIFIATSDGETFENNCNFIAYAPAISWGPLQINDSLGNNNGRIDAGENVTITFNVTNSGHCDAADISTTLIVNGVSHLITPIISTIENLPVSQTGQMIYNVTFSSQIPMGTSVQLTAMTMFGEYLSIHTYTIVVGIVMENFDFGFSNFPWVFEGGNWTISPDSFNGSMAAKSPSINNNSSSSISITYQCPQAGEISFWKKVSSEPSCDFLKFYINGILKFQWSGTDDFWSQVTYPVSPGTNVFKWEYVKDNGSYQGSDCAWLDDIIFPSTGEQIGIPVFVIDMEAIDFGEVIVNTIVSQTVTICNCGTASMLGTIATESPFSLGEPIMPAYYLEYIIPVGESFTFNVNFQPLQNSVYTGNLIINSDDPNALVNTIPLYGTGQPVANDDPVAVLVTSLKGCYPNPFNPTTTISFSIKEKTPVELIIYNILGQKVRTLVNQPLEPGEHSVVWNGTDNKGRSVASGIYFYRMKAGNYSETQKMVLKK</sequence>
<feature type="domain" description="Gingipain propeptide" evidence="3">
    <location>
        <begin position="28"/>
        <end position="215"/>
    </location>
</feature>
<evidence type="ECO:0000313" key="5">
    <source>
        <dbReference type="EMBL" id="CAO80857.1"/>
    </source>
</evidence>
<organism evidence="5 6">
    <name type="scientific">Cloacimonas acidaminovorans (strain Evry)</name>
    <dbReference type="NCBI Taxonomy" id="459349"/>
    <lineage>
        <taxon>Bacteria</taxon>
        <taxon>Pseudomonadati</taxon>
        <taxon>Candidatus Cloacimonadota</taxon>
        <taxon>Candidatus Cloacimonadia</taxon>
        <taxon>Candidatus Cloacimonadales</taxon>
        <taxon>Candidatus Cloacimonadaceae</taxon>
        <taxon>Candidatus Cloacimonas</taxon>
    </lineage>
</organism>
<dbReference type="NCBIfam" id="TIGR04183">
    <property type="entry name" value="Por_Secre_tail"/>
    <property type="match status" value="1"/>
</dbReference>